<proteinExistence type="inferred from homology"/>
<dbReference type="Proteomes" id="UP000801492">
    <property type="component" value="Unassembled WGS sequence"/>
</dbReference>
<evidence type="ECO:0000256" key="1">
    <source>
        <dbReference type="ARBA" id="ARBA00001936"/>
    </source>
</evidence>
<dbReference type="GO" id="GO:0016779">
    <property type="term" value="F:nucleotidyltransferase activity"/>
    <property type="evidence" value="ECO:0007669"/>
    <property type="project" value="UniProtKB-KW"/>
</dbReference>
<dbReference type="Gene3D" id="3.30.460.90">
    <property type="match status" value="1"/>
</dbReference>
<protein>
    <recommendedName>
        <fullName evidence="16">Cyclic GMP-AMP synthase</fullName>
    </recommendedName>
</protein>
<comment type="cofactor">
    <cofactor evidence="2">
        <name>Mg(2+)</name>
        <dbReference type="ChEBI" id="CHEBI:18420"/>
    </cofactor>
</comment>
<comment type="similarity">
    <text evidence="3">Belongs to the mab-21 family.</text>
</comment>
<evidence type="ECO:0008006" key="16">
    <source>
        <dbReference type="Google" id="ProtNLM"/>
    </source>
</evidence>
<evidence type="ECO:0000256" key="2">
    <source>
        <dbReference type="ARBA" id="ARBA00001946"/>
    </source>
</evidence>
<evidence type="ECO:0000256" key="9">
    <source>
        <dbReference type="ARBA" id="ARBA00022842"/>
    </source>
</evidence>
<keyword evidence="10" id="KW-0342">GTP-binding</keyword>
<accession>A0A8K0DAV2</accession>
<evidence type="ECO:0000259" key="13">
    <source>
        <dbReference type="Pfam" id="PF20266"/>
    </source>
</evidence>
<feature type="domain" description="Mab-21-like HhH/H2TH-like" evidence="13">
    <location>
        <begin position="270"/>
        <end position="361"/>
    </location>
</feature>
<comment type="caution">
    <text evidence="14">The sequence shown here is derived from an EMBL/GenBank/DDBJ whole genome shotgun (WGS) entry which is preliminary data.</text>
</comment>
<dbReference type="Pfam" id="PF20266">
    <property type="entry name" value="Mab-21_C"/>
    <property type="match status" value="1"/>
</dbReference>
<feature type="domain" description="Mab-21-like nucleotidyltransferase" evidence="12">
    <location>
        <begin position="68"/>
        <end position="266"/>
    </location>
</feature>
<dbReference type="OrthoDB" id="6054650at2759"/>
<keyword evidence="11" id="KW-0464">Manganese</keyword>
<gene>
    <name evidence="14" type="ORF">ILUMI_08658</name>
</gene>
<evidence type="ECO:0000256" key="10">
    <source>
        <dbReference type="ARBA" id="ARBA00023134"/>
    </source>
</evidence>
<keyword evidence="9" id="KW-0460">Magnesium</keyword>
<dbReference type="SMART" id="SM01265">
    <property type="entry name" value="Mab-21"/>
    <property type="match status" value="1"/>
</dbReference>
<keyword evidence="5" id="KW-0548">Nucleotidyltransferase</keyword>
<evidence type="ECO:0000256" key="4">
    <source>
        <dbReference type="ARBA" id="ARBA00022679"/>
    </source>
</evidence>
<dbReference type="Gene3D" id="1.10.1410.40">
    <property type="match status" value="1"/>
</dbReference>
<dbReference type="GO" id="GO:0005524">
    <property type="term" value="F:ATP binding"/>
    <property type="evidence" value="ECO:0007669"/>
    <property type="project" value="UniProtKB-KW"/>
</dbReference>
<sequence>MKPERKKYNYMEPVLHKIHKNYISLPNKDVKRNNNVVKQVLQTLIKKMKKVDSLFKTCFTEVFYGGSFYDGLKIGKPDEFDLDFLLKLPANAQPCLDVSHLPGFVQVQLKNFENFQKTPEAKSWSGLANLLSDKHFLITTSLTRWMQGVLDKALNELPRCKDDENFRIFKAGKNVFKGTLHKAGPAQTLKLKMCGTIRDKSVEIDIDLVPCFKFGKDQWPSSPFRTNPVKNKPDFFIVPQKPYSKQTVNQYWRLSFQMQESELIKNKKTLKPTLRLLKKLQKNMDQNIISSYYIKTMFLWETEKNGGAIWNCSQSFAFVTMLKKYKEYIENDNIPFYWNGLTEDLKDKGDIPLQNLANRLQRIINAIESHLGDPYVVAEYLLNKEELASFKAMNGYQ</sequence>
<evidence type="ECO:0000313" key="14">
    <source>
        <dbReference type="EMBL" id="KAF2897520.1"/>
    </source>
</evidence>
<evidence type="ECO:0000256" key="7">
    <source>
        <dbReference type="ARBA" id="ARBA00022741"/>
    </source>
</evidence>
<keyword evidence="7" id="KW-0547">Nucleotide-binding</keyword>
<comment type="cofactor">
    <cofactor evidence="1">
        <name>Mn(2+)</name>
        <dbReference type="ChEBI" id="CHEBI:29035"/>
    </cofactor>
</comment>
<dbReference type="InterPro" id="IPR046906">
    <property type="entry name" value="Mab-21_HhH/H2TH-like"/>
</dbReference>
<dbReference type="PANTHER" id="PTHR10656">
    <property type="entry name" value="CELL FATE DETERMINING PROTEIN MAB21-RELATED"/>
    <property type="match status" value="1"/>
</dbReference>
<keyword evidence="4" id="KW-0808">Transferase</keyword>
<organism evidence="14 15">
    <name type="scientific">Ignelater luminosus</name>
    <name type="common">Cucubano</name>
    <name type="synonym">Pyrophorus luminosus</name>
    <dbReference type="NCBI Taxonomy" id="2038154"/>
    <lineage>
        <taxon>Eukaryota</taxon>
        <taxon>Metazoa</taxon>
        <taxon>Ecdysozoa</taxon>
        <taxon>Arthropoda</taxon>
        <taxon>Hexapoda</taxon>
        <taxon>Insecta</taxon>
        <taxon>Pterygota</taxon>
        <taxon>Neoptera</taxon>
        <taxon>Endopterygota</taxon>
        <taxon>Coleoptera</taxon>
        <taxon>Polyphaga</taxon>
        <taxon>Elateriformia</taxon>
        <taxon>Elateroidea</taxon>
        <taxon>Elateridae</taxon>
        <taxon>Agrypninae</taxon>
        <taxon>Pyrophorini</taxon>
        <taxon>Ignelater</taxon>
    </lineage>
</organism>
<evidence type="ECO:0000256" key="5">
    <source>
        <dbReference type="ARBA" id="ARBA00022695"/>
    </source>
</evidence>
<dbReference type="Pfam" id="PF03281">
    <property type="entry name" value="Mab-21"/>
    <property type="match status" value="1"/>
</dbReference>
<reference evidence="14" key="1">
    <citation type="submission" date="2019-08" db="EMBL/GenBank/DDBJ databases">
        <title>The genome of the North American firefly Photinus pyralis.</title>
        <authorList>
            <consortium name="Photinus pyralis genome working group"/>
            <person name="Fallon T.R."/>
            <person name="Sander Lower S.E."/>
            <person name="Weng J.-K."/>
        </authorList>
    </citation>
    <scope>NUCLEOTIDE SEQUENCE</scope>
    <source>
        <strain evidence="14">TRF0915ILg1</strain>
        <tissue evidence="14">Whole body</tissue>
    </source>
</reference>
<name>A0A8K0DAV2_IGNLU</name>
<dbReference type="GO" id="GO:0046872">
    <property type="term" value="F:metal ion binding"/>
    <property type="evidence" value="ECO:0007669"/>
    <property type="project" value="UniProtKB-KW"/>
</dbReference>
<dbReference type="InterPro" id="IPR046903">
    <property type="entry name" value="Mab-21-like_nuc_Trfase"/>
</dbReference>
<evidence type="ECO:0000256" key="8">
    <source>
        <dbReference type="ARBA" id="ARBA00022840"/>
    </source>
</evidence>
<evidence type="ECO:0000256" key="6">
    <source>
        <dbReference type="ARBA" id="ARBA00022723"/>
    </source>
</evidence>
<dbReference type="EMBL" id="VTPC01004093">
    <property type="protein sequence ID" value="KAF2897520.1"/>
    <property type="molecule type" value="Genomic_DNA"/>
</dbReference>
<dbReference type="AlphaFoldDB" id="A0A8K0DAV2"/>
<dbReference type="PANTHER" id="PTHR10656:SF42">
    <property type="entry name" value="CYCLIC GMP-AMP SYNTHASE-LIKE PROTEIN-RELATED"/>
    <property type="match status" value="1"/>
</dbReference>
<dbReference type="InterPro" id="IPR024810">
    <property type="entry name" value="MAB21L/cGLR"/>
</dbReference>
<keyword evidence="8" id="KW-0067">ATP-binding</keyword>
<evidence type="ECO:0000256" key="11">
    <source>
        <dbReference type="ARBA" id="ARBA00023211"/>
    </source>
</evidence>
<evidence type="ECO:0000259" key="12">
    <source>
        <dbReference type="Pfam" id="PF03281"/>
    </source>
</evidence>
<evidence type="ECO:0000256" key="3">
    <source>
        <dbReference type="ARBA" id="ARBA00008307"/>
    </source>
</evidence>
<evidence type="ECO:0000313" key="15">
    <source>
        <dbReference type="Proteomes" id="UP000801492"/>
    </source>
</evidence>
<dbReference type="GO" id="GO:0005525">
    <property type="term" value="F:GTP binding"/>
    <property type="evidence" value="ECO:0007669"/>
    <property type="project" value="UniProtKB-KW"/>
</dbReference>
<keyword evidence="6" id="KW-0479">Metal-binding</keyword>
<keyword evidence="15" id="KW-1185">Reference proteome</keyword>